<accession>X0WGN8</accession>
<gene>
    <name evidence="1" type="ORF">S01H1_60659</name>
</gene>
<proteinExistence type="predicted"/>
<organism evidence="1">
    <name type="scientific">marine sediment metagenome</name>
    <dbReference type="NCBI Taxonomy" id="412755"/>
    <lineage>
        <taxon>unclassified sequences</taxon>
        <taxon>metagenomes</taxon>
        <taxon>ecological metagenomes</taxon>
    </lineage>
</organism>
<dbReference type="AlphaFoldDB" id="X0WGN8"/>
<reference evidence="1" key="1">
    <citation type="journal article" date="2014" name="Front. Microbiol.">
        <title>High frequency of phylogenetically diverse reductive dehalogenase-homologous genes in deep subseafloor sedimentary metagenomes.</title>
        <authorList>
            <person name="Kawai M."/>
            <person name="Futagami T."/>
            <person name="Toyoda A."/>
            <person name="Takaki Y."/>
            <person name="Nishi S."/>
            <person name="Hori S."/>
            <person name="Arai W."/>
            <person name="Tsubouchi T."/>
            <person name="Morono Y."/>
            <person name="Uchiyama I."/>
            <person name="Ito T."/>
            <person name="Fujiyama A."/>
            <person name="Inagaki F."/>
            <person name="Takami H."/>
        </authorList>
    </citation>
    <scope>NUCLEOTIDE SEQUENCE</scope>
    <source>
        <strain evidence="1">Expedition CK06-06</strain>
    </source>
</reference>
<dbReference type="Gene3D" id="3.40.50.300">
    <property type="entry name" value="P-loop containing nucleotide triphosphate hydrolases"/>
    <property type="match status" value="1"/>
</dbReference>
<sequence length="99" mass="11363">MTLCTSQKIGTGFDEKSACSTYNGIRINLMILTGSTKTPELLEQWAGRGMNFNKPTIIHIVDDMAIIKRYWTSANKWYKSRNATITKFNSQYYNKKSNL</sequence>
<dbReference type="EMBL" id="BARS01039738">
    <property type="protein sequence ID" value="GAG22362.1"/>
    <property type="molecule type" value="Genomic_DNA"/>
</dbReference>
<protein>
    <recommendedName>
        <fullName evidence="2">Helicase C-terminal domain-containing protein</fullName>
    </recommendedName>
</protein>
<name>X0WGN8_9ZZZZ</name>
<evidence type="ECO:0008006" key="2">
    <source>
        <dbReference type="Google" id="ProtNLM"/>
    </source>
</evidence>
<evidence type="ECO:0000313" key="1">
    <source>
        <dbReference type="EMBL" id="GAG22362.1"/>
    </source>
</evidence>
<comment type="caution">
    <text evidence="1">The sequence shown here is derived from an EMBL/GenBank/DDBJ whole genome shotgun (WGS) entry which is preliminary data.</text>
</comment>
<dbReference type="InterPro" id="IPR027417">
    <property type="entry name" value="P-loop_NTPase"/>
</dbReference>